<name>A0ABW2INU0_9PROT</name>
<dbReference type="Proteomes" id="UP001596492">
    <property type="component" value="Unassembled WGS sequence"/>
</dbReference>
<sequence>MPQPIVKDAKTPRRDRIIHVTADLNEEAGYAILKRNDAYTTDENLTLDLVKADAPVQAEIGAKYAEGFAKKPYKTVSIMCNGLQIYKIDEVTKVH</sequence>
<gene>
    <name evidence="1" type="ORF">ACFQS8_13080</name>
</gene>
<comment type="caution">
    <text evidence="1">The sequence shown here is derived from an EMBL/GenBank/DDBJ whole genome shotgun (WGS) entry which is preliminary data.</text>
</comment>
<evidence type="ECO:0000313" key="1">
    <source>
        <dbReference type="EMBL" id="MFC7292558.1"/>
    </source>
</evidence>
<accession>A0ABW2INU0</accession>
<protein>
    <submittedName>
        <fullName evidence="1">Uncharacterized protein</fullName>
    </submittedName>
</protein>
<reference evidence="2" key="1">
    <citation type="journal article" date="2019" name="Int. J. Syst. Evol. Microbiol.">
        <title>The Global Catalogue of Microorganisms (GCM) 10K type strain sequencing project: providing services to taxonomists for standard genome sequencing and annotation.</title>
        <authorList>
            <consortium name="The Broad Institute Genomics Platform"/>
            <consortium name="The Broad Institute Genome Sequencing Center for Infectious Disease"/>
            <person name="Wu L."/>
            <person name="Ma J."/>
        </authorList>
    </citation>
    <scope>NUCLEOTIDE SEQUENCE [LARGE SCALE GENOMIC DNA]</scope>
    <source>
        <strain evidence="2">CCUG 51308</strain>
    </source>
</reference>
<organism evidence="1 2">
    <name type="scientific">Hirschia litorea</name>
    <dbReference type="NCBI Taxonomy" id="1199156"/>
    <lineage>
        <taxon>Bacteria</taxon>
        <taxon>Pseudomonadati</taxon>
        <taxon>Pseudomonadota</taxon>
        <taxon>Alphaproteobacteria</taxon>
        <taxon>Hyphomonadales</taxon>
        <taxon>Hyphomonadaceae</taxon>
        <taxon>Hirschia</taxon>
    </lineage>
</organism>
<dbReference type="RefSeq" id="WP_382168083.1">
    <property type="nucleotide sequence ID" value="NZ_JBHTBR010000005.1"/>
</dbReference>
<dbReference type="EMBL" id="JBHTBR010000005">
    <property type="protein sequence ID" value="MFC7292558.1"/>
    <property type="molecule type" value="Genomic_DNA"/>
</dbReference>
<evidence type="ECO:0000313" key="2">
    <source>
        <dbReference type="Proteomes" id="UP001596492"/>
    </source>
</evidence>
<keyword evidence="2" id="KW-1185">Reference proteome</keyword>
<proteinExistence type="predicted"/>